<organism evidence="1 2">
    <name type="scientific">Penicillium brevicompactum</name>
    <dbReference type="NCBI Taxonomy" id="5074"/>
    <lineage>
        <taxon>Eukaryota</taxon>
        <taxon>Fungi</taxon>
        <taxon>Dikarya</taxon>
        <taxon>Ascomycota</taxon>
        <taxon>Pezizomycotina</taxon>
        <taxon>Eurotiomycetes</taxon>
        <taxon>Eurotiomycetidae</taxon>
        <taxon>Eurotiales</taxon>
        <taxon>Aspergillaceae</taxon>
        <taxon>Penicillium</taxon>
    </lineage>
</organism>
<proteinExistence type="predicted"/>
<dbReference type="EMBL" id="JAPZBQ010000002">
    <property type="protein sequence ID" value="KAJ5345641.1"/>
    <property type="molecule type" value="Genomic_DNA"/>
</dbReference>
<evidence type="ECO:0000313" key="1">
    <source>
        <dbReference type="EMBL" id="KAJ5345641.1"/>
    </source>
</evidence>
<dbReference type="Proteomes" id="UP001147695">
    <property type="component" value="Unassembled WGS sequence"/>
</dbReference>
<accession>A0A9W9UKC2</accession>
<comment type="caution">
    <text evidence="1">The sequence shown here is derived from an EMBL/GenBank/DDBJ whole genome shotgun (WGS) entry which is preliminary data.</text>
</comment>
<gene>
    <name evidence="1" type="ORF">N7452_003645</name>
</gene>
<protein>
    <submittedName>
        <fullName evidence="1">Uncharacterized protein</fullName>
    </submittedName>
</protein>
<reference evidence="1" key="2">
    <citation type="journal article" date="2023" name="IMA Fungus">
        <title>Comparative genomic study of the Penicillium genus elucidates a diverse pangenome and 15 lateral gene transfer events.</title>
        <authorList>
            <person name="Petersen C."/>
            <person name="Sorensen T."/>
            <person name="Nielsen M.R."/>
            <person name="Sondergaard T.E."/>
            <person name="Sorensen J.L."/>
            <person name="Fitzpatrick D.A."/>
            <person name="Frisvad J.C."/>
            <person name="Nielsen K.L."/>
        </authorList>
    </citation>
    <scope>NUCLEOTIDE SEQUENCE</scope>
    <source>
        <strain evidence="1">IBT 35673</strain>
    </source>
</reference>
<name>A0A9W9UKC2_PENBR</name>
<dbReference type="AlphaFoldDB" id="A0A9W9UKC2"/>
<sequence>MYHVDDIINGHGGILHLLQRVQRYFNRREGLIENAHSTFFGHMELMAADDRVERRLKRIEVLIERLRYHLDNPY</sequence>
<reference evidence="1" key="1">
    <citation type="submission" date="2022-12" db="EMBL/GenBank/DDBJ databases">
        <authorList>
            <person name="Petersen C."/>
        </authorList>
    </citation>
    <scope>NUCLEOTIDE SEQUENCE</scope>
    <source>
        <strain evidence="1">IBT 35673</strain>
    </source>
</reference>
<evidence type="ECO:0000313" key="2">
    <source>
        <dbReference type="Proteomes" id="UP001147695"/>
    </source>
</evidence>